<evidence type="ECO:0000256" key="4">
    <source>
        <dbReference type="ARBA" id="ARBA00022801"/>
    </source>
</evidence>
<dbReference type="AlphaFoldDB" id="A0A9W8GL52"/>
<dbReference type="Gene3D" id="1.50.10.10">
    <property type="match status" value="1"/>
</dbReference>
<dbReference type="InterPro" id="IPR046966">
    <property type="entry name" value="Glucoamylase_active_site"/>
</dbReference>
<evidence type="ECO:0000256" key="9">
    <source>
        <dbReference type="ARBA" id="ARBA00033473"/>
    </source>
</evidence>
<evidence type="ECO:0000256" key="7">
    <source>
        <dbReference type="ARBA" id="ARBA00023326"/>
    </source>
</evidence>
<dbReference type="InterPro" id="IPR008928">
    <property type="entry name" value="6-hairpin_glycosidase_sf"/>
</dbReference>
<dbReference type="PROSITE" id="PS00820">
    <property type="entry name" value="GLUCOAMYLASE"/>
    <property type="match status" value="1"/>
</dbReference>
<dbReference type="PRINTS" id="PR00736">
    <property type="entry name" value="GLHYDRLASE15"/>
</dbReference>
<comment type="catalytic activity">
    <reaction evidence="1">
        <text>Hydrolysis of terminal (1-&gt;4)-linked alpha-D-glucose residues successively from non-reducing ends of the chains with release of beta-D-glucose.</text>
        <dbReference type="EC" id="3.2.1.3"/>
    </reaction>
</comment>
<feature type="domain" description="GH15-like" evidence="11">
    <location>
        <begin position="39"/>
        <end position="438"/>
    </location>
</feature>
<keyword evidence="5" id="KW-0119">Carbohydrate metabolism</keyword>
<comment type="similarity">
    <text evidence="2">Belongs to the glycosyl hydrolase 15 family.</text>
</comment>
<dbReference type="InterPro" id="IPR011613">
    <property type="entry name" value="GH15-like"/>
</dbReference>
<name>A0A9W8GL52_9FUNG</name>
<evidence type="ECO:0000256" key="5">
    <source>
        <dbReference type="ARBA" id="ARBA00023277"/>
    </source>
</evidence>
<keyword evidence="6 12" id="KW-0326">Glycosidase</keyword>
<keyword evidence="13" id="KW-1185">Reference proteome</keyword>
<feature type="signal peptide" evidence="10">
    <location>
        <begin position="1"/>
        <end position="16"/>
    </location>
</feature>
<reference evidence="12" key="1">
    <citation type="submission" date="2022-07" db="EMBL/GenBank/DDBJ databases">
        <title>Phylogenomic reconstructions and comparative analyses of Kickxellomycotina fungi.</title>
        <authorList>
            <person name="Reynolds N.K."/>
            <person name="Stajich J.E."/>
            <person name="Barry K."/>
            <person name="Grigoriev I.V."/>
            <person name="Crous P."/>
            <person name="Smith M.E."/>
        </authorList>
    </citation>
    <scope>NUCLEOTIDE SEQUENCE</scope>
    <source>
        <strain evidence="12">CBS 109367</strain>
    </source>
</reference>
<dbReference type="SUPFAM" id="SSF48208">
    <property type="entry name" value="Six-hairpin glycosidases"/>
    <property type="match status" value="1"/>
</dbReference>
<feature type="chain" id="PRO_5040783483" description="glucan 1,4-alpha-glucosidase" evidence="10">
    <location>
        <begin position="17"/>
        <end position="453"/>
    </location>
</feature>
<dbReference type="PANTHER" id="PTHR31616">
    <property type="entry name" value="TREHALASE"/>
    <property type="match status" value="1"/>
</dbReference>
<dbReference type="Proteomes" id="UP001151516">
    <property type="component" value="Unassembled WGS sequence"/>
</dbReference>
<evidence type="ECO:0000256" key="10">
    <source>
        <dbReference type="SAM" id="SignalP"/>
    </source>
</evidence>
<evidence type="ECO:0000313" key="13">
    <source>
        <dbReference type="Proteomes" id="UP001151516"/>
    </source>
</evidence>
<dbReference type="EC" id="3.2.1.3" evidence="3"/>
<protein>
    <recommendedName>
        <fullName evidence="3">glucan 1,4-alpha-glucosidase</fullName>
        <ecNumber evidence="3">3.2.1.3</ecNumber>
    </recommendedName>
    <alternativeName>
        <fullName evidence="9">1,4-alpha-D-glucan glucohydrolase</fullName>
    </alternativeName>
    <alternativeName>
        <fullName evidence="8">Glucan 1,4-alpha-glucosidase</fullName>
    </alternativeName>
</protein>
<dbReference type="GO" id="GO:0000272">
    <property type="term" value="P:polysaccharide catabolic process"/>
    <property type="evidence" value="ECO:0007669"/>
    <property type="project" value="UniProtKB-KW"/>
</dbReference>
<keyword evidence="7" id="KW-0624">Polysaccharide degradation</keyword>
<evidence type="ECO:0000256" key="3">
    <source>
        <dbReference type="ARBA" id="ARBA00012593"/>
    </source>
</evidence>
<evidence type="ECO:0000256" key="2">
    <source>
        <dbReference type="ARBA" id="ARBA00006188"/>
    </source>
</evidence>
<dbReference type="InterPro" id="IPR012341">
    <property type="entry name" value="6hp_glycosidase-like_sf"/>
</dbReference>
<evidence type="ECO:0000259" key="11">
    <source>
        <dbReference type="Pfam" id="PF00723"/>
    </source>
</evidence>
<proteinExistence type="inferred from homology"/>
<keyword evidence="10" id="KW-0732">Signal</keyword>
<organism evidence="12 13">
    <name type="scientific">Coemansia spiralis</name>
    <dbReference type="NCBI Taxonomy" id="417178"/>
    <lineage>
        <taxon>Eukaryota</taxon>
        <taxon>Fungi</taxon>
        <taxon>Fungi incertae sedis</taxon>
        <taxon>Zoopagomycota</taxon>
        <taxon>Kickxellomycotina</taxon>
        <taxon>Kickxellomycetes</taxon>
        <taxon>Kickxellales</taxon>
        <taxon>Kickxellaceae</taxon>
        <taxon>Coemansia</taxon>
    </lineage>
</organism>
<comment type="caution">
    <text evidence="12">The sequence shown here is derived from an EMBL/GenBank/DDBJ whole genome shotgun (WGS) entry which is preliminary data.</text>
</comment>
<evidence type="ECO:0000256" key="6">
    <source>
        <dbReference type="ARBA" id="ARBA00023295"/>
    </source>
</evidence>
<sequence length="453" mass="50589">MFCIAIALLLVLVVDGHQHYFSRRDPLARWVGEQSRFARERILANIAPFAGDSTAMAGAMCASPSHSRPDYYYAWTRDSALVMNEILSWLDDGHVDGRLDIALDSYVGFTRHVQSLDSAVYGLGEAKFHMNGTVFTGSWCNAQTDGPAIRALAMMRLGLWKTVRSDLDYVERVWWRNGGCDIWEESRGLHFYTLMAQHRALREGTQVAQRRGDPVAERYLEAATGIAKLLERFNHGVVVPTIEWSGGLDGKSDLDTQVLLAALHFTEVGEKYSVESPVIISTVLAFLRRFEPMYDINRVAFTDIYGVRVPVGVAVGRYPEDVYNGVGSSRGNPWSLITSALAEYHYRLALAYADSEELVVGPELAALLQWSAPYLNNGDEALDSLVSLQSYLLAVGDLYMARVARHTGRDHTMYEQWNRRTGFGQGAIHLTWSYAAHTAAARAREKLVEAINN</sequence>
<dbReference type="InterPro" id="IPR000165">
    <property type="entry name" value="Glucoamylase"/>
</dbReference>
<evidence type="ECO:0000313" key="12">
    <source>
        <dbReference type="EMBL" id="KAJ2686443.1"/>
    </source>
</evidence>
<dbReference type="PANTHER" id="PTHR31616:SF9">
    <property type="entry name" value="GLUCOAMYLASE, INTRACELLULAR SPORULATION-SPECIFIC"/>
    <property type="match status" value="1"/>
</dbReference>
<dbReference type="EMBL" id="JANBTX010000108">
    <property type="protein sequence ID" value="KAJ2686443.1"/>
    <property type="molecule type" value="Genomic_DNA"/>
</dbReference>
<dbReference type="Pfam" id="PF00723">
    <property type="entry name" value="Glyco_hydro_15"/>
    <property type="match status" value="1"/>
</dbReference>
<evidence type="ECO:0000256" key="1">
    <source>
        <dbReference type="ARBA" id="ARBA00001863"/>
    </source>
</evidence>
<dbReference type="OrthoDB" id="6123450at2759"/>
<keyword evidence="4 12" id="KW-0378">Hydrolase</keyword>
<gene>
    <name evidence="12" type="primary">SGA1</name>
    <name evidence="12" type="ORF">IWW39_003623</name>
</gene>
<dbReference type="GO" id="GO:0004339">
    <property type="term" value="F:glucan 1,4-alpha-glucosidase activity"/>
    <property type="evidence" value="ECO:0007669"/>
    <property type="project" value="UniProtKB-EC"/>
</dbReference>
<dbReference type="GO" id="GO:0000324">
    <property type="term" value="C:fungal-type vacuole"/>
    <property type="evidence" value="ECO:0007669"/>
    <property type="project" value="TreeGrafter"/>
</dbReference>
<evidence type="ECO:0000256" key="8">
    <source>
        <dbReference type="ARBA" id="ARBA00033442"/>
    </source>
</evidence>
<accession>A0A9W8GL52</accession>